<evidence type="ECO:0000313" key="3">
    <source>
        <dbReference type="EMBL" id="GAV53153.1"/>
    </source>
</evidence>
<dbReference type="InterPro" id="IPR001568">
    <property type="entry name" value="RNase_T2-like"/>
</dbReference>
<organism evidence="3 4">
    <name type="scientific">Zygosaccharomyces rouxii</name>
    <dbReference type="NCBI Taxonomy" id="4956"/>
    <lineage>
        <taxon>Eukaryota</taxon>
        <taxon>Fungi</taxon>
        <taxon>Dikarya</taxon>
        <taxon>Ascomycota</taxon>
        <taxon>Saccharomycotina</taxon>
        <taxon>Saccharomycetes</taxon>
        <taxon>Saccharomycetales</taxon>
        <taxon>Saccharomycetaceae</taxon>
        <taxon>Zygosaccharomyces</taxon>
    </lineage>
</organism>
<dbReference type="GO" id="GO:0033897">
    <property type="term" value="F:ribonuclease T2 activity"/>
    <property type="evidence" value="ECO:0007669"/>
    <property type="project" value="InterPro"/>
</dbReference>
<comment type="similarity">
    <text evidence="1 2">Belongs to the RNase T2 family.</text>
</comment>
<dbReference type="GO" id="GO:0006401">
    <property type="term" value="P:RNA catabolic process"/>
    <property type="evidence" value="ECO:0007669"/>
    <property type="project" value="TreeGrafter"/>
</dbReference>
<dbReference type="SUPFAM" id="SSF55895">
    <property type="entry name" value="Ribonuclease Rh-like"/>
    <property type="match status" value="1"/>
</dbReference>
<name>A0A1Q3AC87_ZYGRO</name>
<dbReference type="OrthoDB" id="435754at2759"/>
<protein>
    <submittedName>
        <fullName evidence="3">Uncharacterized protein</fullName>
    </submittedName>
</protein>
<dbReference type="Proteomes" id="UP000187013">
    <property type="component" value="Unassembled WGS sequence"/>
</dbReference>
<dbReference type="Pfam" id="PF00445">
    <property type="entry name" value="Ribonuclease_T2"/>
    <property type="match status" value="1"/>
</dbReference>
<dbReference type="GO" id="GO:0003723">
    <property type="term" value="F:RNA binding"/>
    <property type="evidence" value="ECO:0007669"/>
    <property type="project" value="InterPro"/>
</dbReference>
<dbReference type="GO" id="GO:0005576">
    <property type="term" value="C:extracellular region"/>
    <property type="evidence" value="ECO:0007669"/>
    <property type="project" value="TreeGrafter"/>
</dbReference>
<dbReference type="EMBL" id="BDGX01000035">
    <property type="protein sequence ID" value="GAV53153.1"/>
    <property type="molecule type" value="Genomic_DNA"/>
</dbReference>
<dbReference type="PANTHER" id="PTHR11240">
    <property type="entry name" value="RIBONUCLEASE T2"/>
    <property type="match status" value="1"/>
</dbReference>
<dbReference type="AlphaFoldDB" id="A0A1Q3AC87"/>
<sequence>ILGKNIVRTFYQLFQLRLQALESEFASLRIEEELPLIERKFILSLTWHYQLPQMDVENEELADILGPLDAFTIHGLCETNKQIQNRVHVNVTEVLRSPELNNNISLEITGEELLSNLKTSWKDKDRNDEFFWEMEYYKHGGSSSYQDVYDYFKVAYQLYEHLNLIQLLDRHLALPSLISTFSKRTIHNVLRKGFQDHAVQVICKRKRDVEEFRFYYRLTGPFSFKNFRGIDSIENAYPPTCDKNGLRLPPKGAWATRKTQPRLFGYIRCQSMMQPSEETGFLTSDGLLELGALNEVSELFELKEVVAGFYELFSGKGSCGLFRGRLVCNKKPKTTMFMLSGNGHLEADFLFSWHLGSAHTGAKRTVWLGSEQSFSLIFKFAY</sequence>
<gene>
    <name evidence="3" type="ORF">ZYGR_0AI04350</name>
</gene>
<accession>A0A1Q3AC87</accession>
<reference evidence="3 4" key="1">
    <citation type="submission" date="2016-08" db="EMBL/GenBank/DDBJ databases">
        <title>Draft genome sequence of allopolyploid Zygosaccharomyces rouxii.</title>
        <authorList>
            <person name="Watanabe J."/>
            <person name="Uehara K."/>
            <person name="Mogi Y."/>
            <person name="Tsukioka Y."/>
        </authorList>
    </citation>
    <scope>NUCLEOTIDE SEQUENCE [LARGE SCALE GENOMIC DNA]</scope>
    <source>
        <strain evidence="3 4">NBRC 110957</strain>
    </source>
</reference>
<evidence type="ECO:0000256" key="1">
    <source>
        <dbReference type="ARBA" id="ARBA00007469"/>
    </source>
</evidence>
<proteinExistence type="inferred from homology"/>
<evidence type="ECO:0000313" key="4">
    <source>
        <dbReference type="Proteomes" id="UP000187013"/>
    </source>
</evidence>
<dbReference type="InterPro" id="IPR036430">
    <property type="entry name" value="RNase_T2-like_sf"/>
</dbReference>
<dbReference type="Gene3D" id="3.90.730.10">
    <property type="entry name" value="Ribonuclease T2-like"/>
    <property type="match status" value="1"/>
</dbReference>
<comment type="caution">
    <text evidence="3">The sequence shown here is derived from an EMBL/GenBank/DDBJ whole genome shotgun (WGS) entry which is preliminary data.</text>
</comment>
<feature type="non-terminal residue" evidence="3">
    <location>
        <position position="1"/>
    </location>
</feature>
<dbReference type="PANTHER" id="PTHR11240:SF22">
    <property type="entry name" value="RIBONUCLEASE T2"/>
    <property type="match status" value="1"/>
</dbReference>
<evidence type="ECO:0000256" key="2">
    <source>
        <dbReference type="RuleBase" id="RU004328"/>
    </source>
</evidence>